<evidence type="ECO:0008006" key="4">
    <source>
        <dbReference type="Google" id="ProtNLM"/>
    </source>
</evidence>
<dbReference type="OMA" id="HDEANGP"/>
<evidence type="ECO:0000256" key="1">
    <source>
        <dbReference type="SAM" id="MobiDB-lite"/>
    </source>
</evidence>
<name>A0A067BLL9_SAPPC</name>
<evidence type="ECO:0000313" key="2">
    <source>
        <dbReference type="EMBL" id="KDO19103.1"/>
    </source>
</evidence>
<keyword evidence="3" id="KW-1185">Reference proteome</keyword>
<evidence type="ECO:0000313" key="3">
    <source>
        <dbReference type="Proteomes" id="UP000030745"/>
    </source>
</evidence>
<organism evidence="2 3">
    <name type="scientific">Saprolegnia parasitica (strain CBS 223.65)</name>
    <dbReference type="NCBI Taxonomy" id="695850"/>
    <lineage>
        <taxon>Eukaryota</taxon>
        <taxon>Sar</taxon>
        <taxon>Stramenopiles</taxon>
        <taxon>Oomycota</taxon>
        <taxon>Saprolegniomycetes</taxon>
        <taxon>Saprolegniales</taxon>
        <taxon>Saprolegniaceae</taxon>
        <taxon>Saprolegnia</taxon>
    </lineage>
</organism>
<dbReference type="KEGG" id="spar:SPRG_15016"/>
<sequence length="387" mass="44478">MLDAVAKTKGAPPRLRPSKDPRLAHIRSKRARQMQSLRNYIYDLTQELEAIPKRPGHSAPLSWHDVAKALQDDTLEQVRENRSLKRQVAHAKTLLATLQDWMARVVRPNERVPSLVEETWRHSQLLAGDDASRQVAYEWILRQVYHNTDRALAHVAFPVDASNCLDVHVTFGDNPMCPLLSIQVMTQEFMPFSLDDVAAGYWVAEKTFASAYRERTTNFLLDRHTFLQTEHQDIQYLPEEIPYPGQRVVRYNVLSGRFREHDRMTIALRTILHDEANGPRDETIEHGRQWTIDTKQWIVADRVGPSLTRCRTFYTIRHPFTSQGDVALRDLAAVYNVEAATDKELCAQLTAKLTTGHYDQRAFFMRHYAAVLCQLQLLRATAEGADV</sequence>
<dbReference type="EMBL" id="KK583370">
    <property type="protein sequence ID" value="KDO19103.1"/>
    <property type="molecule type" value="Genomic_DNA"/>
</dbReference>
<proteinExistence type="predicted"/>
<protein>
    <recommendedName>
        <fullName evidence="4">START domain-containing protein</fullName>
    </recommendedName>
</protein>
<gene>
    <name evidence="2" type="ORF">SPRG_15016</name>
</gene>
<reference evidence="2 3" key="1">
    <citation type="journal article" date="2013" name="PLoS Genet.">
        <title>Distinctive expansion of potential virulence genes in the genome of the oomycete fish pathogen Saprolegnia parasitica.</title>
        <authorList>
            <person name="Jiang R.H."/>
            <person name="de Bruijn I."/>
            <person name="Haas B.J."/>
            <person name="Belmonte R."/>
            <person name="Lobach L."/>
            <person name="Christie J."/>
            <person name="van den Ackerveken G."/>
            <person name="Bottin A."/>
            <person name="Bulone V."/>
            <person name="Diaz-Moreno S.M."/>
            <person name="Dumas B."/>
            <person name="Fan L."/>
            <person name="Gaulin E."/>
            <person name="Govers F."/>
            <person name="Grenville-Briggs L.J."/>
            <person name="Horner N.R."/>
            <person name="Levin J.Z."/>
            <person name="Mammella M."/>
            <person name="Meijer H.J."/>
            <person name="Morris P."/>
            <person name="Nusbaum C."/>
            <person name="Oome S."/>
            <person name="Phillips A.J."/>
            <person name="van Rooyen D."/>
            <person name="Rzeszutek E."/>
            <person name="Saraiva M."/>
            <person name="Secombes C.J."/>
            <person name="Seidl M.F."/>
            <person name="Snel B."/>
            <person name="Stassen J.H."/>
            <person name="Sykes S."/>
            <person name="Tripathy S."/>
            <person name="van den Berg H."/>
            <person name="Vega-Arreguin J.C."/>
            <person name="Wawra S."/>
            <person name="Young S.K."/>
            <person name="Zeng Q."/>
            <person name="Dieguez-Uribeondo J."/>
            <person name="Russ C."/>
            <person name="Tyler B.M."/>
            <person name="van West P."/>
        </authorList>
    </citation>
    <scope>NUCLEOTIDE SEQUENCE [LARGE SCALE GENOMIC DNA]</scope>
    <source>
        <strain evidence="2 3">CBS 223.65</strain>
    </source>
</reference>
<feature type="region of interest" description="Disordered" evidence="1">
    <location>
        <begin position="1"/>
        <end position="20"/>
    </location>
</feature>
<dbReference type="VEuPathDB" id="FungiDB:SPRG_15016"/>
<dbReference type="GeneID" id="24136787"/>
<accession>A0A067BLL9</accession>
<dbReference type="RefSeq" id="XP_012210175.1">
    <property type="nucleotide sequence ID" value="XM_012354785.1"/>
</dbReference>
<dbReference type="OrthoDB" id="77968at2759"/>
<dbReference type="Proteomes" id="UP000030745">
    <property type="component" value="Unassembled WGS sequence"/>
</dbReference>
<dbReference type="AlphaFoldDB" id="A0A067BLL9"/>